<reference evidence="1" key="1">
    <citation type="submission" date="2022-06" db="EMBL/GenBank/DDBJ databases">
        <title>Nostosin G and Spiroidesin B from the Cyanobacterium Dolichospermum sp. NIES-1697.</title>
        <authorList>
            <person name="Phan C.-S."/>
            <person name="Mehjabin J.J."/>
            <person name="Anas A.R.J."/>
            <person name="Hayasaka M."/>
            <person name="Onoki R."/>
            <person name="Wang J."/>
            <person name="Umezawa T."/>
            <person name="Washio K."/>
            <person name="Morikawa M."/>
            <person name="Okino T."/>
        </authorList>
    </citation>
    <scope>NUCLEOTIDE SEQUENCE</scope>
    <source>
        <strain evidence="1">NIES-1697</strain>
    </source>
</reference>
<evidence type="ECO:0000313" key="2">
    <source>
        <dbReference type="Proteomes" id="UP001057561"/>
    </source>
</evidence>
<accession>A0ABY5LUK9</accession>
<organism evidence="1 2">
    <name type="scientific">Dolichospermum heterosporum TAC447</name>
    <dbReference type="NCBI Taxonomy" id="747523"/>
    <lineage>
        <taxon>Bacteria</taxon>
        <taxon>Bacillati</taxon>
        <taxon>Cyanobacteriota</taxon>
        <taxon>Cyanophyceae</taxon>
        <taxon>Nostocales</taxon>
        <taxon>Aphanizomenonaceae</taxon>
        <taxon>Dolichospermum</taxon>
        <taxon>Dolichospermum heterosporum</taxon>
    </lineage>
</organism>
<dbReference type="EMBL" id="CP099464">
    <property type="protein sequence ID" value="UUO14704.1"/>
    <property type="molecule type" value="Genomic_DNA"/>
</dbReference>
<keyword evidence="2" id="KW-1185">Reference proteome</keyword>
<evidence type="ECO:0000313" key="1">
    <source>
        <dbReference type="EMBL" id="UUO14704.1"/>
    </source>
</evidence>
<name>A0ABY5LUK9_9CYAN</name>
<dbReference type="RefSeq" id="WP_257120915.1">
    <property type="nucleotide sequence ID" value="NZ_CP099464.1"/>
</dbReference>
<dbReference type="Proteomes" id="UP001057561">
    <property type="component" value="Chromosome"/>
</dbReference>
<sequence length="140" mass="15968">MTVDNSREATALTKKLEASLPIKVKAAKELLKMLKTRGDIINPDKEFEVDWVAYSGDEGGIMCRLVSKNDNPEDEDKAQYVVSITHLKIDPDHPHAEEIETYQRVRNRKLMLQNRGSLLTELMPSRPLKQRRAVKVLVSN</sequence>
<protein>
    <submittedName>
        <fullName evidence="1">Uncharacterized protein</fullName>
    </submittedName>
</protein>
<proteinExistence type="predicted"/>
<gene>
    <name evidence="1" type="ORF">NG743_22180</name>
</gene>